<evidence type="ECO:0000313" key="3">
    <source>
        <dbReference type="EMBL" id="GMA37233.1"/>
    </source>
</evidence>
<proteinExistence type="predicted"/>
<accession>A0ABQ6IKK0</accession>
<keyword evidence="4" id="KW-1185">Reference proteome</keyword>
<protein>
    <recommendedName>
        <fullName evidence="2">Elongation factor G-binding protein C-terminal treble-clef zinc-finger domain-containing protein</fullName>
    </recommendedName>
</protein>
<name>A0ABQ6IKK0_9MICO</name>
<dbReference type="Proteomes" id="UP001157125">
    <property type="component" value="Unassembled WGS sequence"/>
</dbReference>
<sequence>MLPLTATSLRASFINASRKEVSDLTLPADFDSLDWDRLDLLGWRDPRLARRAYAIVPTLEGDIIGILFRHPGSMPRTRAQCSWCNDATLPNDVVLYNAKRSGKAGKNGNTLGSLVCEDFQCSANARRPPKTWYEGFDVEEARQVQIAEPADSRRGLRVAGLDAPPATQRRPQHSAAHKTVPPVTPGREV</sequence>
<evidence type="ECO:0000313" key="4">
    <source>
        <dbReference type="Proteomes" id="UP001157125"/>
    </source>
</evidence>
<feature type="region of interest" description="Disordered" evidence="1">
    <location>
        <begin position="162"/>
        <end position="189"/>
    </location>
</feature>
<feature type="domain" description="Elongation factor G-binding protein C-terminal treble-clef zinc-finger" evidence="2">
    <location>
        <begin position="9"/>
        <end position="148"/>
    </location>
</feature>
<reference evidence="4" key="1">
    <citation type="journal article" date="2019" name="Int. J. Syst. Evol. Microbiol.">
        <title>The Global Catalogue of Microorganisms (GCM) 10K type strain sequencing project: providing services to taxonomists for standard genome sequencing and annotation.</title>
        <authorList>
            <consortium name="The Broad Institute Genomics Platform"/>
            <consortium name="The Broad Institute Genome Sequencing Center for Infectious Disease"/>
            <person name="Wu L."/>
            <person name="Ma J."/>
        </authorList>
    </citation>
    <scope>NUCLEOTIDE SEQUENCE [LARGE SCALE GENOMIC DNA]</scope>
    <source>
        <strain evidence="4">NBRC 112299</strain>
    </source>
</reference>
<dbReference type="Pfam" id="PF16571">
    <property type="entry name" value="FBP_C"/>
    <property type="match status" value="1"/>
</dbReference>
<evidence type="ECO:0000256" key="1">
    <source>
        <dbReference type="SAM" id="MobiDB-lite"/>
    </source>
</evidence>
<organism evidence="3 4">
    <name type="scientific">Demequina litorisediminis</name>
    <dbReference type="NCBI Taxonomy" id="1849022"/>
    <lineage>
        <taxon>Bacteria</taxon>
        <taxon>Bacillati</taxon>
        <taxon>Actinomycetota</taxon>
        <taxon>Actinomycetes</taxon>
        <taxon>Micrococcales</taxon>
        <taxon>Demequinaceae</taxon>
        <taxon>Demequina</taxon>
    </lineage>
</organism>
<dbReference type="EMBL" id="BSUN01000001">
    <property type="protein sequence ID" value="GMA37233.1"/>
    <property type="molecule type" value="Genomic_DNA"/>
</dbReference>
<comment type="caution">
    <text evidence="3">The sequence shown here is derived from an EMBL/GenBank/DDBJ whole genome shotgun (WGS) entry which is preliminary data.</text>
</comment>
<dbReference type="RefSeq" id="WP_284329009.1">
    <property type="nucleotide sequence ID" value="NZ_BSUN01000001.1"/>
</dbReference>
<evidence type="ECO:0000259" key="2">
    <source>
        <dbReference type="Pfam" id="PF16571"/>
    </source>
</evidence>
<gene>
    <name evidence="3" type="ORF">GCM10025876_34370</name>
</gene>
<dbReference type="InterPro" id="IPR032330">
    <property type="entry name" value="EF-G-binding_C"/>
</dbReference>